<dbReference type="GeneID" id="77929808"/>
<gene>
    <name evidence="1" type="primary">27</name>
    <name evidence="1" type="ORF">PBI_POWERBALL_27</name>
</gene>
<reference evidence="1 2" key="1">
    <citation type="submission" date="2019-07" db="EMBL/GenBank/DDBJ databases">
        <authorList>
            <person name="Lauer M.J."/>
            <person name="Stoner T.H."/>
            <person name="Garlena R.A."/>
            <person name="Russell D.A."/>
            <person name="Pope W.H."/>
            <person name="Jacobs-Sera D."/>
            <person name="Hatfull G.F."/>
        </authorList>
    </citation>
    <scope>NUCLEOTIDE SEQUENCE [LARGE SCALE GENOMIC DNA]</scope>
</reference>
<protein>
    <submittedName>
        <fullName evidence="1">Uncharacterized protein</fullName>
    </submittedName>
</protein>
<proteinExistence type="predicted"/>
<dbReference type="EMBL" id="MN234218">
    <property type="protein sequence ID" value="QFG13463.1"/>
    <property type="molecule type" value="Genomic_DNA"/>
</dbReference>
<sequence length="143" mass="14919">MVLPNTRYRTQRQWSAIAFLVQKMTKTTTQNFSGTMPVQFVGFGPDASTPDTVVVSDALQVTGSGMATIVVDLTGGTGNATLTIEVRVNGVSKTPTGSISTGTTSFTVPSVALSHGDLITLWCIARSGVQRNVTAASVTVVPL</sequence>
<keyword evidence="2" id="KW-1185">Reference proteome</keyword>
<dbReference type="Proteomes" id="UP000326082">
    <property type="component" value="Segment"/>
</dbReference>
<evidence type="ECO:0000313" key="1">
    <source>
        <dbReference type="EMBL" id="QFG13463.1"/>
    </source>
</evidence>
<name>A0A5J6TRQ7_9CAUD</name>
<accession>A0A5J6TRQ7</accession>
<organism evidence="1 2">
    <name type="scientific">Gordonia phage Powerball</name>
    <dbReference type="NCBI Taxonomy" id="2599847"/>
    <lineage>
        <taxon>Viruses</taxon>
        <taxon>Duplodnaviria</taxon>
        <taxon>Heunggongvirae</taxon>
        <taxon>Uroviricota</taxon>
        <taxon>Caudoviricetes</taxon>
        <taxon>Powerballvirus</taxon>
        <taxon>Powerballvirus powerball</taxon>
    </lineage>
</organism>
<evidence type="ECO:0000313" key="2">
    <source>
        <dbReference type="Proteomes" id="UP000326082"/>
    </source>
</evidence>
<dbReference type="KEGG" id="vg:77929808"/>
<dbReference type="RefSeq" id="YP_010653966.1">
    <property type="nucleotide sequence ID" value="NC_070805.1"/>
</dbReference>